<dbReference type="Gramene" id="QL11p021650:mrna">
    <property type="protein sequence ID" value="QL11p021650:mrna"/>
    <property type="gene ID" value="QL11p021650"/>
</dbReference>
<name>A0A7N2MX98_QUELO</name>
<organism evidence="1 2">
    <name type="scientific">Quercus lobata</name>
    <name type="common">Valley oak</name>
    <dbReference type="NCBI Taxonomy" id="97700"/>
    <lineage>
        <taxon>Eukaryota</taxon>
        <taxon>Viridiplantae</taxon>
        <taxon>Streptophyta</taxon>
        <taxon>Embryophyta</taxon>
        <taxon>Tracheophyta</taxon>
        <taxon>Spermatophyta</taxon>
        <taxon>Magnoliopsida</taxon>
        <taxon>eudicotyledons</taxon>
        <taxon>Gunneridae</taxon>
        <taxon>Pentapetalae</taxon>
        <taxon>rosids</taxon>
        <taxon>fabids</taxon>
        <taxon>Fagales</taxon>
        <taxon>Fagaceae</taxon>
        <taxon>Quercus</taxon>
    </lineage>
</organism>
<reference evidence="1" key="2">
    <citation type="submission" date="2021-01" db="UniProtKB">
        <authorList>
            <consortium name="EnsemblPlants"/>
        </authorList>
    </citation>
    <scope>IDENTIFICATION</scope>
</reference>
<dbReference type="EnsemblPlants" id="QL11p021650:mrna">
    <property type="protein sequence ID" value="QL11p021650:mrna"/>
    <property type="gene ID" value="QL11p021650"/>
</dbReference>
<sequence length="179" mass="20779">MINSLLVRVQLWVLLDSNRHGTFTLRALELSDVRKEVLSQNKKVFGRVECEIKLKQAQLQNIQNSINSVEDVRKEKASREELEVLLNREELLWAQKARSDWTLLGDRNTWFFQIVVKQRKVRSIILHLKDRDGNLIKNPKDIENILVNHFKLSYVAASPTSVESILEELNSLPIPQLSV</sequence>
<proteinExistence type="predicted"/>
<dbReference type="InParanoid" id="A0A7N2MX98"/>
<dbReference type="AlphaFoldDB" id="A0A7N2MX98"/>
<dbReference type="Proteomes" id="UP000594261">
    <property type="component" value="Chromosome 11"/>
</dbReference>
<protein>
    <submittedName>
        <fullName evidence="1">Uncharacterized protein</fullName>
    </submittedName>
</protein>
<dbReference type="EMBL" id="LRBV02000011">
    <property type="status" value="NOT_ANNOTATED_CDS"/>
    <property type="molecule type" value="Genomic_DNA"/>
</dbReference>
<accession>A0A7N2MX98</accession>
<keyword evidence="2" id="KW-1185">Reference proteome</keyword>
<reference evidence="1 2" key="1">
    <citation type="journal article" date="2016" name="G3 (Bethesda)">
        <title>First Draft Assembly and Annotation of the Genome of a California Endemic Oak Quercus lobata Nee (Fagaceae).</title>
        <authorList>
            <person name="Sork V.L."/>
            <person name="Fitz-Gibbon S.T."/>
            <person name="Puiu D."/>
            <person name="Crepeau M."/>
            <person name="Gugger P.F."/>
            <person name="Sherman R."/>
            <person name="Stevens K."/>
            <person name="Langley C.H."/>
            <person name="Pellegrini M."/>
            <person name="Salzberg S.L."/>
        </authorList>
    </citation>
    <scope>NUCLEOTIDE SEQUENCE [LARGE SCALE GENOMIC DNA]</scope>
    <source>
        <strain evidence="1 2">cv. SW786</strain>
    </source>
</reference>
<evidence type="ECO:0000313" key="1">
    <source>
        <dbReference type="EnsemblPlants" id="QL11p021650:mrna"/>
    </source>
</evidence>
<evidence type="ECO:0000313" key="2">
    <source>
        <dbReference type="Proteomes" id="UP000594261"/>
    </source>
</evidence>